<dbReference type="PANTHER" id="PTHR43706">
    <property type="entry name" value="NADH DEHYDROGENASE"/>
    <property type="match status" value="1"/>
</dbReference>
<keyword evidence="3" id="KW-0285">Flavoprotein</keyword>
<accession>A0A7S4ANT7</accession>
<evidence type="ECO:0000256" key="9">
    <source>
        <dbReference type="ARBA" id="ARBA00049010"/>
    </source>
</evidence>
<gene>
    <name evidence="13" type="ORF">PAUS00366_LOCUS13701</name>
</gene>
<feature type="region of interest" description="Disordered" evidence="10">
    <location>
        <begin position="296"/>
        <end position="318"/>
    </location>
</feature>
<evidence type="ECO:0000256" key="4">
    <source>
        <dbReference type="ARBA" id="ARBA00022827"/>
    </source>
</evidence>
<keyword evidence="7" id="KW-0520">NAD</keyword>
<keyword evidence="6" id="KW-0560">Oxidoreductase</keyword>
<evidence type="ECO:0000256" key="6">
    <source>
        <dbReference type="ARBA" id="ARBA00023002"/>
    </source>
</evidence>
<dbReference type="Pfam" id="PF07992">
    <property type="entry name" value="Pyr_redox_2"/>
    <property type="match status" value="1"/>
</dbReference>
<evidence type="ECO:0000259" key="11">
    <source>
        <dbReference type="Pfam" id="PF07992"/>
    </source>
</evidence>
<dbReference type="EMBL" id="HBIX01019299">
    <property type="protein sequence ID" value="CAE0720947.1"/>
    <property type="molecule type" value="Transcribed_RNA"/>
</dbReference>
<evidence type="ECO:0000313" key="13">
    <source>
        <dbReference type="EMBL" id="CAE0720947.1"/>
    </source>
</evidence>
<evidence type="ECO:0000256" key="8">
    <source>
        <dbReference type="ARBA" id="ARBA00047599"/>
    </source>
</evidence>
<keyword evidence="5" id="KW-0809">Transit peptide</keyword>
<feature type="domain" description="FAD/NAD(P)-binding" evidence="11">
    <location>
        <begin position="54"/>
        <end position="403"/>
    </location>
</feature>
<evidence type="ECO:0000256" key="3">
    <source>
        <dbReference type="ARBA" id="ARBA00022630"/>
    </source>
</evidence>
<organism evidence="13">
    <name type="scientific">Pseudo-nitzschia australis</name>
    <dbReference type="NCBI Taxonomy" id="44445"/>
    <lineage>
        <taxon>Eukaryota</taxon>
        <taxon>Sar</taxon>
        <taxon>Stramenopiles</taxon>
        <taxon>Ochrophyta</taxon>
        <taxon>Bacillariophyta</taxon>
        <taxon>Bacillariophyceae</taxon>
        <taxon>Bacillariophycidae</taxon>
        <taxon>Bacillariales</taxon>
        <taxon>Bacillariaceae</taxon>
        <taxon>Pseudo-nitzschia</taxon>
    </lineage>
</organism>
<comment type="catalytic activity">
    <reaction evidence="9">
        <text>a ubiquinone + NADH + H(+) = a ubiquinol + NAD(+)</text>
        <dbReference type="Rhea" id="RHEA:23152"/>
        <dbReference type="Rhea" id="RHEA-COMP:9565"/>
        <dbReference type="Rhea" id="RHEA-COMP:9566"/>
        <dbReference type="ChEBI" id="CHEBI:15378"/>
        <dbReference type="ChEBI" id="CHEBI:16389"/>
        <dbReference type="ChEBI" id="CHEBI:17976"/>
        <dbReference type="ChEBI" id="CHEBI:57540"/>
        <dbReference type="ChEBI" id="CHEBI:57945"/>
    </reaction>
</comment>
<dbReference type="GO" id="GO:0005739">
    <property type="term" value="C:mitochondrion"/>
    <property type="evidence" value="ECO:0007669"/>
    <property type="project" value="UniProtKB-ARBA"/>
</dbReference>
<name>A0A7S4ANT7_9STRA</name>
<dbReference type="EC" id="1.6.5.9" evidence="2"/>
<comment type="catalytic activity">
    <reaction evidence="8">
        <text>a quinone + NADH + H(+) = a quinol + NAD(+)</text>
        <dbReference type="Rhea" id="RHEA:46160"/>
        <dbReference type="ChEBI" id="CHEBI:15378"/>
        <dbReference type="ChEBI" id="CHEBI:24646"/>
        <dbReference type="ChEBI" id="CHEBI:57540"/>
        <dbReference type="ChEBI" id="CHEBI:57945"/>
        <dbReference type="ChEBI" id="CHEBI:132124"/>
        <dbReference type="EC" id="1.6.5.9"/>
    </reaction>
</comment>
<evidence type="ECO:0000256" key="2">
    <source>
        <dbReference type="ARBA" id="ARBA00012637"/>
    </source>
</evidence>
<keyword evidence="4" id="KW-0274">FAD</keyword>
<evidence type="ECO:0000256" key="5">
    <source>
        <dbReference type="ARBA" id="ARBA00022946"/>
    </source>
</evidence>
<evidence type="ECO:0000259" key="12">
    <source>
        <dbReference type="Pfam" id="PF22366"/>
    </source>
</evidence>
<evidence type="ECO:0000256" key="7">
    <source>
        <dbReference type="ARBA" id="ARBA00023027"/>
    </source>
</evidence>
<dbReference type="SUPFAM" id="SSF51905">
    <property type="entry name" value="FAD/NAD(P)-binding domain"/>
    <property type="match status" value="2"/>
</dbReference>
<dbReference type="PANTHER" id="PTHR43706:SF47">
    <property type="entry name" value="EXTERNAL NADH-UBIQUINONE OXIDOREDUCTASE 1, MITOCHONDRIAL-RELATED"/>
    <property type="match status" value="1"/>
</dbReference>
<reference evidence="13" key="1">
    <citation type="submission" date="2021-01" db="EMBL/GenBank/DDBJ databases">
        <authorList>
            <person name="Corre E."/>
            <person name="Pelletier E."/>
            <person name="Niang G."/>
            <person name="Scheremetjew M."/>
            <person name="Finn R."/>
            <person name="Kale V."/>
            <person name="Holt S."/>
            <person name="Cochrane G."/>
            <person name="Meng A."/>
            <person name="Brown T."/>
            <person name="Cohen L."/>
        </authorList>
    </citation>
    <scope>NUCLEOTIDE SEQUENCE</scope>
    <source>
        <strain evidence="13">10249 10 AB</strain>
    </source>
</reference>
<dbReference type="PRINTS" id="PR00368">
    <property type="entry name" value="FADPNR"/>
</dbReference>
<dbReference type="InterPro" id="IPR045024">
    <property type="entry name" value="NDH-2"/>
</dbReference>
<dbReference type="GO" id="GO:0050136">
    <property type="term" value="F:NADH dehydrogenase (quinone) (non-electrogenic) activity"/>
    <property type="evidence" value="ECO:0007669"/>
    <property type="project" value="UniProtKB-EC"/>
</dbReference>
<dbReference type="InterPro" id="IPR054585">
    <property type="entry name" value="NDH2-like_C"/>
</dbReference>
<dbReference type="Gene3D" id="3.50.50.100">
    <property type="match status" value="1"/>
</dbReference>
<dbReference type="AlphaFoldDB" id="A0A7S4ANT7"/>
<dbReference type="InterPro" id="IPR023753">
    <property type="entry name" value="FAD/NAD-binding_dom"/>
</dbReference>
<evidence type="ECO:0000256" key="10">
    <source>
        <dbReference type="SAM" id="MobiDB-lite"/>
    </source>
</evidence>
<dbReference type="Pfam" id="PF22366">
    <property type="entry name" value="NDH2_C"/>
    <property type="match status" value="1"/>
</dbReference>
<evidence type="ECO:0000256" key="1">
    <source>
        <dbReference type="ARBA" id="ARBA00005272"/>
    </source>
</evidence>
<protein>
    <recommendedName>
        <fullName evidence="2">NADH:ubiquinone reductase (non-electrogenic)</fullName>
        <ecNumber evidence="2">1.6.5.9</ecNumber>
    </recommendedName>
</protein>
<dbReference type="PROSITE" id="PS51257">
    <property type="entry name" value="PROKAR_LIPOPROTEIN"/>
    <property type="match status" value="1"/>
</dbReference>
<feature type="domain" description="External alternative NADH-ubiquinone oxidoreductase-like C-terminal" evidence="12">
    <location>
        <begin position="465"/>
        <end position="531"/>
    </location>
</feature>
<proteinExistence type="inferred from homology"/>
<dbReference type="InterPro" id="IPR036188">
    <property type="entry name" value="FAD/NAD-bd_sf"/>
</dbReference>
<comment type="similarity">
    <text evidence="1">Belongs to the NADH dehydrogenase family.</text>
</comment>
<sequence length="535" mass="59897">MIRRIIPTMSMATATGSFSCSHLCSPGHVVVDAAKNNSRRLFGAPATKQKQKPRVVVLGTGWGGHTLAKRLDKSKFDVRVISPANHFLFTPLLPSTAVGTLEFRAIQEPVRTIEGLGEYYQAKALDLDTQEKVVHCEDLFKKHRFPVRYDYLLIAAGNKTNTFNIPGVADHEGNAVFFLKHLYHARQIRNRILECFERASNNNVTPEERFRLLNFVVVGGGPTSCEFTTELYDFIHDDVSKWYPDLVEEIKVTLVEAGPGLLGSFHESLAEYYLENLYKRNVDVRLSTAVTGVTDRTFSTDENGDDEQDSDGKPIDKKEERNYTVATFDDGTELPFGMMVWSAGLAPIKFVEGSGLALERGRIRVDEYMRVPEARGRIFAFGDCALVGDRGLPPTASVAEQQAYYLSDSFNNYYYKFDPSTENQEKDLPLPGAVVPALLPYGGFPFENLNRLLATPAPEFRYMNRGAMAGMGFGAGVSDLTKTDLPFPKVAASGKAAFLMWSSVYVTKQLSFTNMILIPMYWFKQYVFGRDISRF</sequence>